<sequence>MTSVSDAARTPAPVMGLFDGPMWSSIREGAMQLQRCQDCGAMQYPPAPVCTHCLSLALKWQAISGQGTILSWVVFHRTYLDAYPAPYNVVAVRLAEGPVMISNLEGAPPAQSWLGAPVRMVYTTMPDAAVLPRFTLDDVSAGKSP</sequence>
<dbReference type="PANTHER" id="PTHR34075">
    <property type="entry name" value="BLR3430 PROTEIN"/>
    <property type="match status" value="1"/>
</dbReference>
<dbReference type="EMBL" id="JFHC01000029">
    <property type="protein sequence ID" value="KDR41279.1"/>
    <property type="molecule type" value="Genomic_DNA"/>
</dbReference>
<protein>
    <recommendedName>
        <fullName evidence="5">DNA-binding protein</fullName>
    </recommendedName>
</protein>
<gene>
    <name evidence="3" type="ORF">BG61_18295</name>
</gene>
<dbReference type="STRING" id="60547.GCA_000751215_05358"/>
<name>A0A069PN09_9BURK</name>
<evidence type="ECO:0000313" key="3">
    <source>
        <dbReference type="EMBL" id="KDR41279.1"/>
    </source>
</evidence>
<evidence type="ECO:0008006" key="5">
    <source>
        <dbReference type="Google" id="ProtNLM"/>
    </source>
</evidence>
<organism evidence="3 4">
    <name type="scientific">Caballeronia glathei</name>
    <dbReference type="NCBI Taxonomy" id="60547"/>
    <lineage>
        <taxon>Bacteria</taxon>
        <taxon>Pseudomonadati</taxon>
        <taxon>Pseudomonadota</taxon>
        <taxon>Betaproteobacteria</taxon>
        <taxon>Burkholderiales</taxon>
        <taxon>Burkholderiaceae</taxon>
        <taxon>Caballeronia</taxon>
    </lineage>
</organism>
<dbReference type="InterPro" id="IPR052513">
    <property type="entry name" value="Thioester_dehydratase-like"/>
</dbReference>
<dbReference type="InterPro" id="IPR002878">
    <property type="entry name" value="ChsH2_C"/>
</dbReference>
<dbReference type="InterPro" id="IPR022002">
    <property type="entry name" value="ChsH2_Znr"/>
</dbReference>
<dbReference type="InterPro" id="IPR012340">
    <property type="entry name" value="NA-bd_OB-fold"/>
</dbReference>
<feature type="domain" description="ChsH2 rubredoxin-like zinc ribbon" evidence="2">
    <location>
        <begin position="32"/>
        <end position="57"/>
    </location>
</feature>
<evidence type="ECO:0000313" key="4">
    <source>
        <dbReference type="Proteomes" id="UP000027466"/>
    </source>
</evidence>
<reference evidence="3 4" key="1">
    <citation type="submission" date="2014-03" db="EMBL/GenBank/DDBJ databases">
        <title>Draft Genome Sequences of Four Burkholderia Strains.</title>
        <authorList>
            <person name="Liu X.Y."/>
            <person name="Li C.X."/>
            <person name="Xu J.H."/>
        </authorList>
    </citation>
    <scope>NUCLEOTIDE SEQUENCE [LARGE SCALE GENOMIC DNA]</scope>
    <source>
        <strain evidence="3 4">DSM 50014</strain>
    </source>
</reference>
<proteinExistence type="predicted"/>
<dbReference type="Pfam" id="PF12172">
    <property type="entry name" value="zf-ChsH2"/>
    <property type="match status" value="1"/>
</dbReference>
<dbReference type="PANTHER" id="PTHR34075:SF5">
    <property type="entry name" value="BLR3430 PROTEIN"/>
    <property type="match status" value="1"/>
</dbReference>
<dbReference type="Gene3D" id="6.10.30.10">
    <property type="match status" value="1"/>
</dbReference>
<dbReference type="AlphaFoldDB" id="A0A069PN09"/>
<evidence type="ECO:0000259" key="2">
    <source>
        <dbReference type="Pfam" id="PF12172"/>
    </source>
</evidence>
<dbReference type="Proteomes" id="UP000027466">
    <property type="component" value="Unassembled WGS sequence"/>
</dbReference>
<dbReference type="Pfam" id="PF01796">
    <property type="entry name" value="OB_ChsH2_C"/>
    <property type="match status" value="1"/>
</dbReference>
<evidence type="ECO:0000259" key="1">
    <source>
        <dbReference type="Pfam" id="PF01796"/>
    </source>
</evidence>
<feature type="domain" description="ChsH2 C-terminal OB-fold" evidence="1">
    <location>
        <begin position="60"/>
        <end position="122"/>
    </location>
</feature>
<dbReference type="SUPFAM" id="SSF50249">
    <property type="entry name" value="Nucleic acid-binding proteins"/>
    <property type="match status" value="1"/>
</dbReference>
<comment type="caution">
    <text evidence="3">The sequence shown here is derived from an EMBL/GenBank/DDBJ whole genome shotgun (WGS) entry which is preliminary data.</text>
</comment>
<keyword evidence="4" id="KW-1185">Reference proteome</keyword>
<accession>A0A069PN09</accession>
<dbReference type="RefSeq" id="WP_035937610.1">
    <property type="nucleotide sequence ID" value="NZ_CADFFX010000012.1"/>
</dbReference>